<evidence type="ECO:0000256" key="2">
    <source>
        <dbReference type="ARBA" id="ARBA00022630"/>
    </source>
</evidence>
<dbReference type="SUPFAM" id="SSF51905">
    <property type="entry name" value="FAD/NAD(P)-binding domain"/>
    <property type="match status" value="2"/>
</dbReference>
<dbReference type="GO" id="GO:0050660">
    <property type="term" value="F:flavin adenine dinucleotide binding"/>
    <property type="evidence" value="ECO:0007669"/>
    <property type="project" value="TreeGrafter"/>
</dbReference>
<keyword evidence="4" id="KW-0560">Oxidoreductase</keyword>
<dbReference type="PANTHER" id="PTHR43735:SF3">
    <property type="entry name" value="FERROPTOSIS SUPPRESSOR PROTEIN 1"/>
    <property type="match status" value="1"/>
</dbReference>
<keyword evidence="7" id="KW-1185">Reference proteome</keyword>
<dbReference type="PANTHER" id="PTHR43735">
    <property type="entry name" value="APOPTOSIS-INDUCING FACTOR 1"/>
    <property type="match status" value="1"/>
</dbReference>
<dbReference type="Proteomes" id="UP000696485">
    <property type="component" value="Unassembled WGS sequence"/>
</dbReference>
<dbReference type="AlphaFoldDB" id="A0A9P5SR93"/>
<dbReference type="InterPro" id="IPR036188">
    <property type="entry name" value="FAD/NAD-bd_sf"/>
</dbReference>
<comment type="similarity">
    <text evidence="1">Belongs to the FAD-dependent oxidoreductase family.</text>
</comment>
<evidence type="ECO:0000313" key="6">
    <source>
        <dbReference type="EMBL" id="KAF9333457.1"/>
    </source>
</evidence>
<organism evidence="6 7">
    <name type="scientific">Podila minutissima</name>
    <dbReference type="NCBI Taxonomy" id="64525"/>
    <lineage>
        <taxon>Eukaryota</taxon>
        <taxon>Fungi</taxon>
        <taxon>Fungi incertae sedis</taxon>
        <taxon>Mucoromycota</taxon>
        <taxon>Mortierellomycotina</taxon>
        <taxon>Mortierellomycetes</taxon>
        <taxon>Mortierellales</taxon>
        <taxon>Mortierellaceae</taxon>
        <taxon>Podila</taxon>
    </lineage>
</organism>
<evidence type="ECO:0000256" key="4">
    <source>
        <dbReference type="ARBA" id="ARBA00023002"/>
    </source>
</evidence>
<dbReference type="PRINTS" id="PR00368">
    <property type="entry name" value="FADPNR"/>
</dbReference>
<gene>
    <name evidence="6" type="primary">AIFM2_1</name>
    <name evidence="6" type="ORF">BG006_003617</name>
</gene>
<feature type="domain" description="FAD/NAD(P)-binding" evidence="5">
    <location>
        <begin position="31"/>
        <end position="285"/>
    </location>
</feature>
<dbReference type="EMBL" id="JAAAUY010000201">
    <property type="protein sequence ID" value="KAF9333457.1"/>
    <property type="molecule type" value="Genomic_DNA"/>
</dbReference>
<keyword evidence="2" id="KW-0285">Flavoprotein</keyword>
<protein>
    <submittedName>
        <fullName evidence="6">Apoptosis-inducing factor 2</fullName>
    </submittedName>
</protein>
<dbReference type="Gene3D" id="3.50.50.100">
    <property type="match status" value="1"/>
</dbReference>
<reference evidence="6" key="1">
    <citation type="journal article" date="2020" name="Fungal Divers.">
        <title>Resolving the Mortierellaceae phylogeny through synthesis of multi-gene phylogenetics and phylogenomics.</title>
        <authorList>
            <person name="Vandepol N."/>
            <person name="Liber J."/>
            <person name="Desiro A."/>
            <person name="Na H."/>
            <person name="Kennedy M."/>
            <person name="Barry K."/>
            <person name="Grigoriev I.V."/>
            <person name="Miller A.N."/>
            <person name="O'Donnell K."/>
            <person name="Stajich J.E."/>
            <person name="Bonito G."/>
        </authorList>
    </citation>
    <scope>NUCLEOTIDE SEQUENCE</scope>
    <source>
        <strain evidence="6">NVP1</strain>
    </source>
</reference>
<evidence type="ECO:0000313" key="7">
    <source>
        <dbReference type="Proteomes" id="UP000696485"/>
    </source>
</evidence>
<evidence type="ECO:0000256" key="3">
    <source>
        <dbReference type="ARBA" id="ARBA00022827"/>
    </source>
</evidence>
<accession>A0A9P5SR93</accession>
<evidence type="ECO:0000256" key="1">
    <source>
        <dbReference type="ARBA" id="ARBA00006442"/>
    </source>
</evidence>
<comment type="caution">
    <text evidence="6">The sequence shown here is derived from an EMBL/GenBank/DDBJ whole genome shotgun (WGS) entry which is preliminary data.</text>
</comment>
<dbReference type="Pfam" id="PF07992">
    <property type="entry name" value="Pyr_redox_2"/>
    <property type="match status" value="1"/>
</dbReference>
<dbReference type="GO" id="GO:0005737">
    <property type="term" value="C:cytoplasm"/>
    <property type="evidence" value="ECO:0007669"/>
    <property type="project" value="TreeGrafter"/>
</dbReference>
<sequence length="385" mass="42378">MVMRDARYHCVASYRALVQADFAKNLWIPYTNLFPLGSEHKVVRGTVTEVHGDHVVVDHEGKIHKMAFDFLVLATGSYIPAPAKLKVQSSAEGIALMDKIRADMQSSQSIVIVGGGACGTEFAGEVKYAYPDKYVALIHDLSSLVDYPRFPQDFKDKAREYLEKQGVEVFLNESVEIEGLSRDNPCQRAYRTITLKNSHKAIESDMQFFSIGIKVDTNYMHTLQPAAASQTKRDSVIPFDVSSIIDTKTSAIHVKPTLQLDHGDDFPNIFAIGDISNADPVPTAYAAATAGEVAARNIIVLLKREMHADNIHKNTGLTRCFKSNEGKLEDYAPVKTLMVLAMNPTGGVSNLPVVGTLLGGLAAWAVKSSDLFSGRFWKEMNMPRP</sequence>
<dbReference type="InterPro" id="IPR023753">
    <property type="entry name" value="FAD/NAD-binding_dom"/>
</dbReference>
<keyword evidence="3" id="KW-0274">FAD</keyword>
<evidence type="ECO:0000259" key="5">
    <source>
        <dbReference type="Pfam" id="PF07992"/>
    </source>
</evidence>
<dbReference type="GO" id="GO:0004174">
    <property type="term" value="F:electron-transferring-flavoprotein dehydrogenase activity"/>
    <property type="evidence" value="ECO:0007669"/>
    <property type="project" value="TreeGrafter"/>
</dbReference>
<proteinExistence type="inferred from homology"/>
<name>A0A9P5SR93_9FUNG</name>